<proteinExistence type="predicted"/>
<reference evidence="3" key="1">
    <citation type="journal article" date="2019" name="Int. J. Syst. Evol. Microbiol.">
        <title>The Global Catalogue of Microorganisms (GCM) 10K type strain sequencing project: providing services to taxonomists for standard genome sequencing and annotation.</title>
        <authorList>
            <consortium name="The Broad Institute Genomics Platform"/>
            <consortium name="The Broad Institute Genome Sequencing Center for Infectious Disease"/>
            <person name="Wu L."/>
            <person name="Ma J."/>
        </authorList>
    </citation>
    <scope>NUCLEOTIDE SEQUENCE [LARGE SCALE GENOMIC DNA]</scope>
    <source>
        <strain evidence="3">KCTC 52141</strain>
    </source>
</reference>
<keyword evidence="3" id="KW-1185">Reference proteome</keyword>
<name>A0ABV7HR57_9GAMM</name>
<evidence type="ECO:0000313" key="2">
    <source>
        <dbReference type="EMBL" id="MFC3156359.1"/>
    </source>
</evidence>
<accession>A0ABV7HR57</accession>
<dbReference type="EMBL" id="JBHRTL010000030">
    <property type="protein sequence ID" value="MFC3156359.1"/>
    <property type="molecule type" value="Genomic_DNA"/>
</dbReference>
<comment type="caution">
    <text evidence="2">The sequence shown here is derived from an EMBL/GenBank/DDBJ whole genome shotgun (WGS) entry which is preliminary data.</text>
</comment>
<evidence type="ECO:0000256" key="1">
    <source>
        <dbReference type="ARBA" id="ARBA00023115"/>
    </source>
</evidence>
<evidence type="ECO:0000313" key="3">
    <source>
        <dbReference type="Proteomes" id="UP001595548"/>
    </source>
</evidence>
<sequence length="241" mass="26388">MARLFAELDSQPTDIGEISLRRRMIPALGDDYIYEVKLGDEFLMSSLFVDAEVALADLGLAATAGEQLKVVVGGLGLGYTARAALKDPRIDELLVVEFLEPVINWHKNELVPVGETLNNDKRCRYVLGSFFELAQPNVGFDPDAPECLFDAILLDIDHSPSEFLNSSNAGFYTQANLSAMAQQLKPGGVFAMWSQNPPDPSFIELLESVFATVSSELVSFYNALAQVEASNSVYIARTQTD</sequence>
<dbReference type="Proteomes" id="UP001595548">
    <property type="component" value="Unassembled WGS sequence"/>
</dbReference>
<dbReference type="InterPro" id="IPR029063">
    <property type="entry name" value="SAM-dependent_MTases_sf"/>
</dbReference>
<gene>
    <name evidence="2" type="ORF">ACFOEB_14195</name>
</gene>
<keyword evidence="1" id="KW-0620">Polyamine biosynthesis</keyword>
<dbReference type="PANTHER" id="PTHR43317">
    <property type="entry name" value="THERMOSPERMINE SYNTHASE ACAULIS5"/>
    <property type="match status" value="1"/>
</dbReference>
<organism evidence="2 3">
    <name type="scientific">Gilvimarinus japonicus</name>
    <dbReference type="NCBI Taxonomy" id="1796469"/>
    <lineage>
        <taxon>Bacteria</taxon>
        <taxon>Pseudomonadati</taxon>
        <taxon>Pseudomonadota</taxon>
        <taxon>Gammaproteobacteria</taxon>
        <taxon>Cellvibrionales</taxon>
        <taxon>Cellvibrionaceae</taxon>
        <taxon>Gilvimarinus</taxon>
    </lineage>
</organism>
<dbReference type="RefSeq" id="WP_339614762.1">
    <property type="nucleotide sequence ID" value="NZ_AP031500.1"/>
</dbReference>
<dbReference type="PANTHER" id="PTHR43317:SF3">
    <property type="entry name" value="BLR2883 PROTEIN"/>
    <property type="match status" value="1"/>
</dbReference>
<protein>
    <submittedName>
        <fullName evidence="2">Spermidine synthase</fullName>
    </submittedName>
</protein>
<dbReference type="SUPFAM" id="SSF53335">
    <property type="entry name" value="S-adenosyl-L-methionine-dependent methyltransferases"/>
    <property type="match status" value="1"/>
</dbReference>
<dbReference type="Gene3D" id="3.40.50.150">
    <property type="entry name" value="Vaccinia Virus protein VP39"/>
    <property type="match status" value="1"/>
</dbReference>